<keyword evidence="1" id="KW-0812">Transmembrane</keyword>
<evidence type="ECO:0000313" key="2">
    <source>
        <dbReference type="EMBL" id="QEA05006.1"/>
    </source>
</evidence>
<evidence type="ECO:0008006" key="3">
    <source>
        <dbReference type="Google" id="ProtNLM"/>
    </source>
</evidence>
<feature type="transmembrane region" description="Helical" evidence="1">
    <location>
        <begin position="74"/>
        <end position="95"/>
    </location>
</feature>
<keyword evidence="1" id="KW-1133">Transmembrane helix</keyword>
<dbReference type="EMBL" id="MN079093">
    <property type="protein sequence ID" value="QEA05006.1"/>
    <property type="molecule type" value="Genomic_DNA"/>
</dbReference>
<name>A0A5B8R8G0_9ZZZZ</name>
<feature type="transmembrane region" description="Helical" evidence="1">
    <location>
        <begin position="194"/>
        <end position="211"/>
    </location>
</feature>
<feature type="transmembrane region" description="Helical" evidence="1">
    <location>
        <begin position="47"/>
        <end position="68"/>
    </location>
</feature>
<feature type="transmembrane region" description="Helical" evidence="1">
    <location>
        <begin position="107"/>
        <end position="128"/>
    </location>
</feature>
<feature type="transmembrane region" description="Helical" evidence="1">
    <location>
        <begin position="274"/>
        <end position="292"/>
    </location>
</feature>
<dbReference type="AlphaFoldDB" id="A0A5B8R8G0"/>
<gene>
    <name evidence="2" type="ORF">KBTEX_01325</name>
</gene>
<protein>
    <recommendedName>
        <fullName evidence="3">DUF2157 domain-containing protein</fullName>
    </recommendedName>
</protein>
<evidence type="ECO:0000256" key="1">
    <source>
        <dbReference type="SAM" id="Phobius"/>
    </source>
</evidence>
<feature type="transmembrane region" description="Helical" evidence="1">
    <location>
        <begin position="298"/>
        <end position="318"/>
    </location>
</feature>
<organism evidence="2">
    <name type="scientific">uncultured organism</name>
    <dbReference type="NCBI Taxonomy" id="155900"/>
    <lineage>
        <taxon>unclassified sequences</taxon>
        <taxon>environmental samples</taxon>
    </lineage>
</organism>
<accession>A0A5B8R8G0</accession>
<sequence>MAQGFRERMAAEVAAWRHQGVVDDDLAARLAARYADAEGAGAMAVRLLGGIAVVLLAASSLAGVGILLQSASPVALAVLVLAAAFAAGWAGIGLARDRRRGLTVTGGVLITFALAAGYAGALLLYFGLGGGGGADIPLLAMLLTAIAALAVAYSNALRWPLFLGLLLLFHWAGTRHGYIGHGGYFLDIQNERDMAVAGLTAVVFGVLHESVGERRWLRRQVGFGHLWLVWGLVYFNLCLWILSIRPGGTGWVLAFSAAGVAQIVAGAVLRDGRFTGFGVVFLAIDVYTRLFERFWDEVSIGGFLLVCGLLGVGIGGMCERFGAGRAS</sequence>
<reference evidence="2" key="1">
    <citation type="submission" date="2019-06" db="EMBL/GenBank/DDBJ databases">
        <authorList>
            <person name="Murdoch R.W."/>
            <person name="Fathepure B."/>
        </authorList>
    </citation>
    <scope>NUCLEOTIDE SEQUENCE</scope>
</reference>
<feature type="transmembrane region" description="Helical" evidence="1">
    <location>
        <begin position="223"/>
        <end position="242"/>
    </location>
</feature>
<feature type="transmembrane region" description="Helical" evidence="1">
    <location>
        <begin position="248"/>
        <end position="269"/>
    </location>
</feature>
<feature type="transmembrane region" description="Helical" evidence="1">
    <location>
        <begin position="159"/>
        <end position="174"/>
    </location>
</feature>
<keyword evidence="1" id="KW-0472">Membrane</keyword>
<proteinExistence type="predicted"/>
<feature type="transmembrane region" description="Helical" evidence="1">
    <location>
        <begin position="134"/>
        <end position="152"/>
    </location>
</feature>